<dbReference type="InterPro" id="IPR003782">
    <property type="entry name" value="SCO1/SenC"/>
</dbReference>
<keyword evidence="2" id="KW-0479">Metal-binding</keyword>
<comment type="caution">
    <text evidence="3">The sequence shown here is derived from an EMBL/GenBank/DDBJ whole genome shotgun (WGS) entry which is preliminary data.</text>
</comment>
<name>A0A850XNQ6_PIACA</name>
<dbReference type="Gene3D" id="3.40.30.10">
    <property type="entry name" value="Glutaredoxin"/>
    <property type="match status" value="1"/>
</dbReference>
<dbReference type="PANTHER" id="PTHR12151">
    <property type="entry name" value="ELECTRON TRANSPORT PROTIN SCO1/SENC FAMILY MEMBER"/>
    <property type="match status" value="1"/>
</dbReference>
<evidence type="ECO:0000313" key="4">
    <source>
        <dbReference type="Proteomes" id="UP000653271"/>
    </source>
</evidence>
<dbReference type="EMBL" id="WAAB01081666">
    <property type="protein sequence ID" value="NWH83077.1"/>
    <property type="molecule type" value="Genomic_DNA"/>
</dbReference>
<dbReference type="GO" id="GO:0005739">
    <property type="term" value="C:mitochondrion"/>
    <property type="evidence" value="ECO:0007669"/>
    <property type="project" value="GOC"/>
</dbReference>
<evidence type="ECO:0000256" key="2">
    <source>
        <dbReference type="PIRSR" id="PIRSR603782-1"/>
    </source>
</evidence>
<reference evidence="3" key="1">
    <citation type="submission" date="2019-09" db="EMBL/GenBank/DDBJ databases">
        <title>Bird 10,000 Genomes (B10K) Project - Family phase.</title>
        <authorList>
            <person name="Zhang G."/>
        </authorList>
    </citation>
    <scope>NUCLEOTIDE SEQUENCE</scope>
    <source>
        <strain evidence="3">B10K-DU-008-47</strain>
        <tissue evidence="3">Mixed tissue sample</tissue>
    </source>
</reference>
<evidence type="ECO:0000256" key="1">
    <source>
        <dbReference type="ARBA" id="ARBA00010996"/>
    </source>
</evidence>
<dbReference type="SUPFAM" id="SSF52833">
    <property type="entry name" value="Thioredoxin-like"/>
    <property type="match status" value="1"/>
</dbReference>
<dbReference type="OrthoDB" id="76676at2759"/>
<accession>A0A850XNQ6</accession>
<sequence length="70" mass="7903">DEEAVRAAGRAFRVYASAGPRDEDGDYVVDHSVLLYLLAPDGLLHDYYGRGKSHQQVADSVRRHMRGYRP</sequence>
<protein>
    <submittedName>
        <fullName evidence="3">SCO2 protein</fullName>
    </submittedName>
</protein>
<feature type="binding site" evidence="2">
    <location>
        <position position="31"/>
    </location>
    <ligand>
        <name>Cu cation</name>
        <dbReference type="ChEBI" id="CHEBI:23378"/>
    </ligand>
</feature>
<dbReference type="Proteomes" id="UP000653271">
    <property type="component" value="Unassembled WGS sequence"/>
</dbReference>
<dbReference type="GO" id="GO:0046872">
    <property type="term" value="F:metal ion binding"/>
    <property type="evidence" value="ECO:0007669"/>
    <property type="project" value="UniProtKB-KW"/>
</dbReference>
<feature type="non-terminal residue" evidence="3">
    <location>
        <position position="1"/>
    </location>
</feature>
<proteinExistence type="inferred from homology"/>
<keyword evidence="2" id="KW-0186">Copper</keyword>
<evidence type="ECO:0000313" key="3">
    <source>
        <dbReference type="EMBL" id="NWH83077.1"/>
    </source>
</evidence>
<dbReference type="GO" id="GO:0033617">
    <property type="term" value="P:mitochondrial respiratory chain complex IV assembly"/>
    <property type="evidence" value="ECO:0007669"/>
    <property type="project" value="TreeGrafter"/>
</dbReference>
<organism evidence="3 4">
    <name type="scientific">Piaya cayana</name>
    <name type="common">Common squirrel cuckoo</name>
    <dbReference type="NCBI Taxonomy" id="33601"/>
    <lineage>
        <taxon>Eukaryota</taxon>
        <taxon>Metazoa</taxon>
        <taxon>Chordata</taxon>
        <taxon>Craniata</taxon>
        <taxon>Vertebrata</taxon>
        <taxon>Euteleostomi</taxon>
        <taxon>Archelosauria</taxon>
        <taxon>Archosauria</taxon>
        <taxon>Dinosauria</taxon>
        <taxon>Saurischia</taxon>
        <taxon>Theropoda</taxon>
        <taxon>Coelurosauria</taxon>
        <taxon>Aves</taxon>
        <taxon>Neognathae</taxon>
        <taxon>Neoaves</taxon>
        <taxon>Otidimorphae</taxon>
        <taxon>Cuculiformes</taxon>
        <taxon>Coccyzidae</taxon>
        <taxon>Piaya</taxon>
    </lineage>
</organism>
<dbReference type="InterPro" id="IPR036249">
    <property type="entry name" value="Thioredoxin-like_sf"/>
</dbReference>
<feature type="non-terminal residue" evidence="3">
    <location>
        <position position="70"/>
    </location>
</feature>
<dbReference type="Pfam" id="PF02630">
    <property type="entry name" value="SCO1-SenC"/>
    <property type="match status" value="1"/>
</dbReference>
<comment type="similarity">
    <text evidence="1">Belongs to the SCO1/2 family.</text>
</comment>
<dbReference type="PANTHER" id="PTHR12151:SF2">
    <property type="entry name" value="PROTEIN SCO2 HOMOLOG, MITOCHONDRIAL"/>
    <property type="match status" value="1"/>
</dbReference>
<dbReference type="AlphaFoldDB" id="A0A850XNQ6"/>
<gene>
    <name evidence="3" type="primary">Sco2</name>
    <name evidence="3" type="ORF">PIACAY_R15222</name>
</gene>
<keyword evidence="4" id="KW-1185">Reference proteome</keyword>